<organism evidence="3 5">
    <name type="scientific">Tepidimonas fonticaldi</name>
    <dbReference type="NCBI Taxonomy" id="1101373"/>
    <lineage>
        <taxon>Bacteria</taxon>
        <taxon>Pseudomonadati</taxon>
        <taxon>Pseudomonadota</taxon>
        <taxon>Betaproteobacteria</taxon>
        <taxon>Burkholderiales</taxon>
        <taxon>Tepidimonas</taxon>
    </lineage>
</organism>
<evidence type="ECO:0000313" key="4">
    <source>
        <dbReference type="EMBL" id="TSE37330.1"/>
    </source>
</evidence>
<evidence type="ECO:0000313" key="6">
    <source>
        <dbReference type="Proteomes" id="UP000316388"/>
    </source>
</evidence>
<comment type="caution">
    <text evidence="3">The sequence shown here is derived from an EMBL/GenBank/DDBJ whole genome shotgun (WGS) entry which is preliminary data.</text>
</comment>
<evidence type="ECO:0000256" key="1">
    <source>
        <dbReference type="SAM" id="MobiDB-lite"/>
    </source>
</evidence>
<proteinExistence type="predicted"/>
<dbReference type="STRING" id="1101373.A9O67_08845"/>
<accession>A0A1A6DSZ4</accession>
<sequence length="126" mass="13878">MNPLTPLRPASLARGLAAVALVLAGAAHAGDVYWSIGVHQPGVTVGVGNTPPVVIAPAPRVVMVPPVVVSPPVAVVAPAYGYAMPPGHRKHRHWHPREWEKRPGWDDRRGWRDDGWHRHDGWRDRR</sequence>
<feature type="region of interest" description="Disordered" evidence="1">
    <location>
        <begin position="83"/>
        <end position="126"/>
    </location>
</feature>
<name>A0A1A6DSZ4_9BURK</name>
<dbReference type="Proteomes" id="UP000091969">
    <property type="component" value="Unassembled WGS sequence"/>
</dbReference>
<keyword evidence="2" id="KW-0732">Signal</keyword>
<dbReference type="EMBL" id="VJOO01000007">
    <property type="protein sequence ID" value="TSE37330.1"/>
    <property type="molecule type" value="Genomic_DNA"/>
</dbReference>
<keyword evidence="5" id="KW-1185">Reference proteome</keyword>
<gene>
    <name evidence="3" type="ORF">A9O67_08845</name>
    <name evidence="4" type="ORF">Tfont_01027</name>
</gene>
<evidence type="ECO:0000256" key="2">
    <source>
        <dbReference type="SAM" id="SignalP"/>
    </source>
</evidence>
<protein>
    <submittedName>
        <fullName evidence="3">Uncharacterized protein</fullName>
    </submittedName>
</protein>
<feature type="chain" id="PRO_5044554733" evidence="2">
    <location>
        <begin position="30"/>
        <end position="126"/>
    </location>
</feature>
<feature type="compositionally biased region" description="Basic and acidic residues" evidence="1">
    <location>
        <begin position="96"/>
        <end position="126"/>
    </location>
</feature>
<dbReference type="AlphaFoldDB" id="A0A1A6DSZ4"/>
<reference evidence="3 5" key="1">
    <citation type="submission" date="2016-06" db="EMBL/GenBank/DDBJ databases">
        <title>Genome sequence of Tepidimonas fonticaldi PL17.</title>
        <authorList>
            <person name="Pinnaka A.K."/>
        </authorList>
    </citation>
    <scope>NUCLEOTIDE SEQUENCE [LARGE SCALE GENOMIC DNA]</scope>
    <source>
        <strain evidence="3 5">PL17</strain>
    </source>
</reference>
<dbReference type="RefSeq" id="WP_068610255.1">
    <property type="nucleotide sequence ID" value="NZ_LZDH01000065.1"/>
</dbReference>
<evidence type="ECO:0000313" key="3">
    <source>
        <dbReference type="EMBL" id="OBS29920.1"/>
    </source>
</evidence>
<evidence type="ECO:0000313" key="5">
    <source>
        <dbReference type="Proteomes" id="UP000091969"/>
    </source>
</evidence>
<feature type="signal peptide" evidence="2">
    <location>
        <begin position="1"/>
        <end position="29"/>
    </location>
</feature>
<dbReference type="Proteomes" id="UP000316388">
    <property type="component" value="Unassembled WGS sequence"/>
</dbReference>
<reference evidence="4 6" key="2">
    <citation type="submission" date="2019-07" db="EMBL/GenBank/DDBJ databases">
        <title>Tepidimonas fonticaldi AT-A2 draft genome.</title>
        <authorList>
            <person name="Da Costa M.S."/>
            <person name="Froufe H.J.C."/>
            <person name="Egas C."/>
            <person name="Albuquerque L."/>
        </authorList>
    </citation>
    <scope>NUCLEOTIDE SEQUENCE [LARGE SCALE GENOMIC DNA]</scope>
    <source>
        <strain evidence="4 6">AT-A2</strain>
    </source>
</reference>
<dbReference type="EMBL" id="LZDH01000065">
    <property type="protein sequence ID" value="OBS29920.1"/>
    <property type="molecule type" value="Genomic_DNA"/>
</dbReference>